<evidence type="ECO:0000313" key="1">
    <source>
        <dbReference type="EMBL" id="GIY35010.1"/>
    </source>
</evidence>
<proteinExistence type="predicted"/>
<keyword evidence="2" id="KW-1185">Reference proteome</keyword>
<reference evidence="1 2" key="1">
    <citation type="submission" date="2021-06" db="EMBL/GenBank/DDBJ databases">
        <title>Caerostris extrusa draft genome.</title>
        <authorList>
            <person name="Kono N."/>
            <person name="Arakawa K."/>
        </authorList>
    </citation>
    <scope>NUCLEOTIDE SEQUENCE [LARGE SCALE GENOMIC DNA]</scope>
</reference>
<sequence length="89" mass="10232">MVRSFRRFYDSFPEYFLNCSWDTIFGGRDSRYPIRKAISCSSLQVWIPIRGPVTVTLVRKRLTLVRRSVQSSIACSFHASGFAGPWHAS</sequence>
<dbReference type="Proteomes" id="UP001054945">
    <property type="component" value="Unassembled WGS sequence"/>
</dbReference>
<protein>
    <submittedName>
        <fullName evidence="1">Uncharacterized protein</fullName>
    </submittedName>
</protein>
<name>A0AAV4SLQ3_CAEEX</name>
<accession>A0AAV4SLQ3</accession>
<gene>
    <name evidence="1" type="ORF">CEXT_511481</name>
</gene>
<evidence type="ECO:0000313" key="2">
    <source>
        <dbReference type="Proteomes" id="UP001054945"/>
    </source>
</evidence>
<dbReference type="EMBL" id="BPLR01009846">
    <property type="protein sequence ID" value="GIY35010.1"/>
    <property type="molecule type" value="Genomic_DNA"/>
</dbReference>
<comment type="caution">
    <text evidence="1">The sequence shown here is derived from an EMBL/GenBank/DDBJ whole genome shotgun (WGS) entry which is preliminary data.</text>
</comment>
<organism evidence="1 2">
    <name type="scientific">Caerostris extrusa</name>
    <name type="common">Bark spider</name>
    <name type="synonym">Caerostris bankana</name>
    <dbReference type="NCBI Taxonomy" id="172846"/>
    <lineage>
        <taxon>Eukaryota</taxon>
        <taxon>Metazoa</taxon>
        <taxon>Ecdysozoa</taxon>
        <taxon>Arthropoda</taxon>
        <taxon>Chelicerata</taxon>
        <taxon>Arachnida</taxon>
        <taxon>Araneae</taxon>
        <taxon>Araneomorphae</taxon>
        <taxon>Entelegynae</taxon>
        <taxon>Araneoidea</taxon>
        <taxon>Araneidae</taxon>
        <taxon>Caerostris</taxon>
    </lineage>
</organism>
<dbReference type="AlphaFoldDB" id="A0AAV4SLQ3"/>